<keyword evidence="5 10" id="KW-0443">Lipid metabolism</keyword>
<evidence type="ECO:0000256" key="2">
    <source>
        <dbReference type="ARBA" id="ARBA00022490"/>
    </source>
</evidence>
<evidence type="ECO:0000256" key="3">
    <source>
        <dbReference type="ARBA" id="ARBA00022516"/>
    </source>
</evidence>
<dbReference type="HAMAP" id="MF_00019">
    <property type="entry name" value="PlsX"/>
    <property type="match status" value="1"/>
</dbReference>
<evidence type="ECO:0000256" key="5">
    <source>
        <dbReference type="ARBA" id="ARBA00023098"/>
    </source>
</evidence>
<dbReference type="Gene3D" id="3.40.718.10">
    <property type="entry name" value="Isopropylmalate Dehydrogenase"/>
    <property type="match status" value="1"/>
</dbReference>
<dbReference type="InterPro" id="IPR012281">
    <property type="entry name" value="Phospholipid_synth_PlsX-like"/>
</dbReference>
<dbReference type="NCBIfam" id="TIGR00182">
    <property type="entry name" value="plsX"/>
    <property type="match status" value="1"/>
</dbReference>
<dbReference type="PANTHER" id="PTHR30100:SF1">
    <property type="entry name" value="PHOSPHATE ACYLTRANSFERASE"/>
    <property type="match status" value="1"/>
</dbReference>
<dbReference type="STRING" id="1121919.SAMN02745975_00683"/>
<sequence length="336" mass="36124">MRIAVDAMGGDHAPYEIVKGAVEAQKELGVEIILVGDQGQIESELKKHDVHIEKIRIHHTTETITNDDKPVYAVRHKKDSSMVVGLNLVKEGNADAFVSAGNTGALLAGSLFRLGRIKGIDRPAIGAPYPTQKGISLLVDAGANAECKPRNLLEFGIMGQIYAEKVLQIEKPGIGLVNIGAEEGKGTEVIKQAYELYKKNSLNFVGNVEARELSRGAADVIVCDGFVGNVVLKLTEGVAMVIMDMLKQQLKKNFITKIGAAILMPALKSFKKELDYTEYGGALMLGVNGAVVKAHGSSNAKAVKNAIRQAKSFVEHGVIQSIVQELERIGDDKNAD</sequence>
<dbReference type="EMBL" id="FQZV01000007">
    <property type="protein sequence ID" value="SHI81490.1"/>
    <property type="molecule type" value="Genomic_DNA"/>
</dbReference>
<dbReference type="AlphaFoldDB" id="A0A1M6E804"/>
<dbReference type="InterPro" id="IPR003664">
    <property type="entry name" value="FA_synthesis"/>
</dbReference>
<keyword evidence="4 10" id="KW-0808">Transferase</keyword>
<evidence type="ECO:0000256" key="7">
    <source>
        <dbReference type="ARBA" id="ARBA00023264"/>
    </source>
</evidence>
<comment type="subcellular location">
    <subcellularLocation>
        <location evidence="10">Cytoplasm</location>
    </subcellularLocation>
    <text evidence="10">Associated with the membrane possibly through PlsY.</text>
</comment>
<comment type="subunit">
    <text evidence="9 10">Homodimer. Probably interacts with PlsY.</text>
</comment>
<keyword evidence="2 10" id="KW-0963">Cytoplasm</keyword>
<keyword evidence="12" id="KW-1185">Reference proteome</keyword>
<dbReference type="PANTHER" id="PTHR30100">
    <property type="entry name" value="FATTY ACID/PHOSPHOLIPID SYNTHESIS PROTEIN PLSX"/>
    <property type="match status" value="1"/>
</dbReference>
<evidence type="ECO:0000256" key="8">
    <source>
        <dbReference type="ARBA" id="ARBA00024069"/>
    </source>
</evidence>
<dbReference type="Pfam" id="PF02504">
    <property type="entry name" value="FA_synthesis"/>
    <property type="match status" value="1"/>
</dbReference>
<evidence type="ECO:0000256" key="9">
    <source>
        <dbReference type="ARBA" id="ARBA00046608"/>
    </source>
</evidence>
<dbReference type="EC" id="2.3.1.274" evidence="8 10"/>
<keyword evidence="11" id="KW-0012">Acyltransferase</keyword>
<name>A0A1M6E804_9FIRM</name>
<reference evidence="12" key="1">
    <citation type="submission" date="2016-11" db="EMBL/GenBank/DDBJ databases">
        <authorList>
            <person name="Varghese N."/>
            <person name="Submissions S."/>
        </authorList>
    </citation>
    <scope>NUCLEOTIDE SEQUENCE [LARGE SCALE GENOMIC DNA]</scope>
    <source>
        <strain evidence="12">DSM 17957</strain>
    </source>
</reference>
<dbReference type="UniPathway" id="UPA00085"/>
<dbReference type="PIRSF" id="PIRSF002465">
    <property type="entry name" value="Phsphlp_syn_PlsX"/>
    <property type="match status" value="1"/>
</dbReference>
<evidence type="ECO:0000256" key="4">
    <source>
        <dbReference type="ARBA" id="ARBA00022679"/>
    </source>
</evidence>
<accession>A0A1M6E804</accession>
<keyword evidence="3 10" id="KW-0444">Lipid biosynthesis</keyword>
<evidence type="ECO:0000313" key="11">
    <source>
        <dbReference type="EMBL" id="SHI81490.1"/>
    </source>
</evidence>
<dbReference type="GO" id="GO:0008654">
    <property type="term" value="P:phospholipid biosynthetic process"/>
    <property type="evidence" value="ECO:0007669"/>
    <property type="project" value="UniProtKB-KW"/>
</dbReference>
<organism evidence="11 12">
    <name type="scientific">Geosporobacter subterraneus DSM 17957</name>
    <dbReference type="NCBI Taxonomy" id="1121919"/>
    <lineage>
        <taxon>Bacteria</taxon>
        <taxon>Bacillati</taxon>
        <taxon>Bacillota</taxon>
        <taxon>Clostridia</taxon>
        <taxon>Peptostreptococcales</taxon>
        <taxon>Thermotaleaceae</taxon>
        <taxon>Geosporobacter</taxon>
    </lineage>
</organism>
<keyword evidence="6 10" id="KW-0594">Phospholipid biosynthesis</keyword>
<comment type="similarity">
    <text evidence="10">Belongs to the PlsX family.</text>
</comment>
<evidence type="ECO:0000256" key="6">
    <source>
        <dbReference type="ARBA" id="ARBA00023209"/>
    </source>
</evidence>
<dbReference type="Proteomes" id="UP000184536">
    <property type="component" value="Unassembled WGS sequence"/>
</dbReference>
<comment type="function">
    <text evidence="10">Catalyzes the reversible formation of acyl-phosphate (acyl-PO(4)) from acyl-[acyl-carrier-protein] (acyl-ACP). This enzyme utilizes acyl-ACP as fatty acyl donor, but not acyl-CoA.</text>
</comment>
<dbReference type="SUPFAM" id="SSF53659">
    <property type="entry name" value="Isocitrate/Isopropylmalate dehydrogenase-like"/>
    <property type="match status" value="1"/>
</dbReference>
<dbReference type="GO" id="GO:0043811">
    <property type="term" value="F:phosphate:acyl-[acyl carrier protein] acyltransferase activity"/>
    <property type="evidence" value="ECO:0007669"/>
    <property type="project" value="UniProtKB-UniRule"/>
</dbReference>
<evidence type="ECO:0000256" key="10">
    <source>
        <dbReference type="HAMAP-Rule" id="MF_00019"/>
    </source>
</evidence>
<comment type="catalytic activity">
    <reaction evidence="1 10">
        <text>a fatty acyl-[ACP] + phosphate = an acyl phosphate + holo-[ACP]</text>
        <dbReference type="Rhea" id="RHEA:42292"/>
        <dbReference type="Rhea" id="RHEA-COMP:9685"/>
        <dbReference type="Rhea" id="RHEA-COMP:14125"/>
        <dbReference type="ChEBI" id="CHEBI:43474"/>
        <dbReference type="ChEBI" id="CHEBI:59918"/>
        <dbReference type="ChEBI" id="CHEBI:64479"/>
        <dbReference type="ChEBI" id="CHEBI:138651"/>
        <dbReference type="EC" id="2.3.1.274"/>
    </reaction>
</comment>
<evidence type="ECO:0000256" key="1">
    <source>
        <dbReference type="ARBA" id="ARBA00001232"/>
    </source>
</evidence>
<protein>
    <recommendedName>
        <fullName evidence="8 10">Phosphate acyltransferase</fullName>
        <ecNumber evidence="8 10">2.3.1.274</ecNumber>
    </recommendedName>
    <alternativeName>
        <fullName evidence="10">Acyl-ACP phosphotransacylase</fullName>
    </alternativeName>
    <alternativeName>
        <fullName evidence="10">Acyl-[acyl-carrier-protein]--phosphate acyltransferase</fullName>
    </alternativeName>
    <alternativeName>
        <fullName evidence="10">Phosphate-acyl-ACP acyltransferase</fullName>
    </alternativeName>
</protein>
<dbReference type="GO" id="GO:0006633">
    <property type="term" value="P:fatty acid biosynthetic process"/>
    <property type="evidence" value="ECO:0007669"/>
    <property type="project" value="UniProtKB-UniRule"/>
</dbReference>
<gene>
    <name evidence="10" type="primary">plsX</name>
    <name evidence="11" type="ORF">SAMN02745975_00683</name>
</gene>
<dbReference type="RefSeq" id="WP_110939966.1">
    <property type="nucleotide sequence ID" value="NZ_FQZV01000007.1"/>
</dbReference>
<keyword evidence="7 10" id="KW-1208">Phospholipid metabolism</keyword>
<comment type="pathway">
    <text evidence="10">Lipid metabolism; phospholipid metabolism.</text>
</comment>
<dbReference type="OrthoDB" id="9806408at2"/>
<dbReference type="GO" id="GO:0005737">
    <property type="term" value="C:cytoplasm"/>
    <property type="evidence" value="ECO:0007669"/>
    <property type="project" value="UniProtKB-SubCell"/>
</dbReference>
<evidence type="ECO:0000313" key="12">
    <source>
        <dbReference type="Proteomes" id="UP000184536"/>
    </source>
</evidence>
<proteinExistence type="inferred from homology"/>